<gene>
    <name evidence="6" type="ORF">LITE_LOCUS21591</name>
</gene>
<keyword evidence="4" id="KW-0809">Transit peptide</keyword>
<dbReference type="GO" id="GO:0009536">
    <property type="term" value="C:plastid"/>
    <property type="evidence" value="ECO:0007669"/>
    <property type="project" value="UniProtKB-SubCell"/>
</dbReference>
<evidence type="ECO:0000259" key="5">
    <source>
        <dbReference type="Pfam" id="PF04755"/>
    </source>
</evidence>
<reference evidence="6" key="1">
    <citation type="submission" date="2022-08" db="EMBL/GenBank/DDBJ databases">
        <authorList>
            <person name="Gutierrez-Valencia J."/>
        </authorList>
    </citation>
    <scope>NUCLEOTIDE SEQUENCE</scope>
</reference>
<organism evidence="6 7">
    <name type="scientific">Linum tenue</name>
    <dbReference type="NCBI Taxonomy" id="586396"/>
    <lineage>
        <taxon>Eukaryota</taxon>
        <taxon>Viridiplantae</taxon>
        <taxon>Streptophyta</taxon>
        <taxon>Embryophyta</taxon>
        <taxon>Tracheophyta</taxon>
        <taxon>Spermatophyta</taxon>
        <taxon>Magnoliopsida</taxon>
        <taxon>eudicotyledons</taxon>
        <taxon>Gunneridae</taxon>
        <taxon>Pentapetalae</taxon>
        <taxon>rosids</taxon>
        <taxon>fabids</taxon>
        <taxon>Malpighiales</taxon>
        <taxon>Linaceae</taxon>
        <taxon>Linum</taxon>
    </lineage>
</organism>
<name>A0AAV0L2X2_9ROSI</name>
<keyword evidence="3" id="KW-0934">Plastid</keyword>
<evidence type="ECO:0000256" key="1">
    <source>
        <dbReference type="ARBA" id="ARBA00004474"/>
    </source>
</evidence>
<dbReference type="InterPro" id="IPR039633">
    <property type="entry name" value="PAP"/>
</dbReference>
<dbReference type="PANTHER" id="PTHR31906">
    <property type="entry name" value="PLASTID-LIPID-ASSOCIATED PROTEIN 4, CHLOROPLASTIC-RELATED"/>
    <property type="match status" value="1"/>
</dbReference>
<evidence type="ECO:0000313" key="6">
    <source>
        <dbReference type="EMBL" id="CAI0428328.1"/>
    </source>
</evidence>
<evidence type="ECO:0000256" key="2">
    <source>
        <dbReference type="ARBA" id="ARBA00005845"/>
    </source>
</evidence>
<dbReference type="Pfam" id="PF04755">
    <property type="entry name" value="PAP_fibrillin"/>
    <property type="match status" value="1"/>
</dbReference>
<protein>
    <recommendedName>
        <fullName evidence="5">Plastid lipid-associated protein/fibrillin conserved domain-containing protein</fullName>
    </recommendedName>
</protein>
<feature type="domain" description="Plastid lipid-associated protein/fibrillin conserved" evidence="5">
    <location>
        <begin position="60"/>
        <end position="242"/>
    </location>
</feature>
<dbReference type="AlphaFoldDB" id="A0AAV0L2X2"/>
<evidence type="ECO:0000256" key="4">
    <source>
        <dbReference type="ARBA" id="ARBA00022946"/>
    </source>
</evidence>
<comment type="caution">
    <text evidence="6">The sequence shown here is derived from an EMBL/GenBank/DDBJ whole genome shotgun (WGS) entry which is preliminary data.</text>
</comment>
<dbReference type="EMBL" id="CAMGYJ010000006">
    <property type="protein sequence ID" value="CAI0428328.1"/>
    <property type="molecule type" value="Genomic_DNA"/>
</dbReference>
<comment type="subcellular location">
    <subcellularLocation>
        <location evidence="1">Plastid</location>
    </subcellularLocation>
</comment>
<comment type="similarity">
    <text evidence="2">Belongs to the PAP/fibrillin family.</text>
</comment>
<proteinExistence type="inferred from homology"/>
<dbReference type="Proteomes" id="UP001154282">
    <property type="component" value="Unassembled WGS sequence"/>
</dbReference>
<evidence type="ECO:0000256" key="3">
    <source>
        <dbReference type="ARBA" id="ARBA00022640"/>
    </source>
</evidence>
<accession>A0AAV0L2X2</accession>
<sequence>MATLVKLVQPPCPKGFTRQPWQQQQQQQQAKFCELQRFRLINPMKAAAQSSSPSSVKVSQIKENLYQALQGINRGIFGTTSGKKSEIQELVEQLESQNPTPDPTLNLHKVDGCWKLIYSTISIMGAKRTKLGLRDFITLGDLFQIINVAESKAVNVMKFNVKGLNLLNGQLAIVASFNIDSKSRVTITYRESTITPDQLMNVFQKNYDLLLSIFNPEGWLELTYVDDEMRIGRDQKGNIFVLERSEERIDL</sequence>
<evidence type="ECO:0000313" key="7">
    <source>
        <dbReference type="Proteomes" id="UP001154282"/>
    </source>
</evidence>
<dbReference type="InterPro" id="IPR006843">
    <property type="entry name" value="PAP/fibrillin_dom"/>
</dbReference>
<keyword evidence="7" id="KW-1185">Reference proteome</keyword>